<gene>
    <name evidence="4" type="ORF">UAU_01520</name>
</gene>
<evidence type="ECO:0000313" key="4">
    <source>
        <dbReference type="EMBL" id="EOH95558.1"/>
    </source>
</evidence>
<proteinExistence type="predicted"/>
<keyword evidence="2" id="KW-0413">Isomerase</keyword>
<protein>
    <submittedName>
        <fullName evidence="4">Uncharacterized protein</fullName>
    </submittedName>
</protein>
<reference evidence="4 5" key="1">
    <citation type="submission" date="2013-02" db="EMBL/GenBank/DDBJ databases">
        <title>The Genome Sequence of Enterococcus pallens BAA-351.</title>
        <authorList>
            <consortium name="The Broad Institute Genome Sequencing Platform"/>
            <consortium name="The Broad Institute Genome Sequencing Center for Infectious Disease"/>
            <person name="Earl A.M."/>
            <person name="Gilmore M.S."/>
            <person name="Lebreton F."/>
            <person name="Walker B."/>
            <person name="Young S.K."/>
            <person name="Zeng Q."/>
            <person name="Gargeya S."/>
            <person name="Fitzgerald M."/>
            <person name="Haas B."/>
            <person name="Abouelleil A."/>
            <person name="Alvarado L."/>
            <person name="Arachchi H.M."/>
            <person name="Berlin A.M."/>
            <person name="Chapman S.B."/>
            <person name="Dewar J."/>
            <person name="Goldberg J."/>
            <person name="Griggs A."/>
            <person name="Gujja S."/>
            <person name="Hansen M."/>
            <person name="Howarth C."/>
            <person name="Imamovic A."/>
            <person name="Larimer J."/>
            <person name="McCowan C."/>
            <person name="Murphy C."/>
            <person name="Neiman D."/>
            <person name="Pearson M."/>
            <person name="Priest M."/>
            <person name="Roberts A."/>
            <person name="Saif S."/>
            <person name="Shea T."/>
            <person name="Sisk P."/>
            <person name="Sykes S."/>
            <person name="Wortman J."/>
            <person name="Nusbaum C."/>
            <person name="Birren B."/>
        </authorList>
    </citation>
    <scope>NUCLEOTIDE SEQUENCE [LARGE SCALE GENOMIC DNA]</scope>
    <source>
        <strain evidence="4 5">ATCC BAA-351</strain>
    </source>
</reference>
<dbReference type="Pfam" id="PF05025">
    <property type="entry name" value="RbsD_FucU"/>
    <property type="match status" value="1"/>
</dbReference>
<dbReference type="Proteomes" id="UP000013782">
    <property type="component" value="Unassembled WGS sequence"/>
</dbReference>
<dbReference type="EMBL" id="AJAQ01000011">
    <property type="protein sequence ID" value="EOH95558.1"/>
    <property type="molecule type" value="Genomic_DNA"/>
</dbReference>
<dbReference type="InterPro" id="IPR007721">
    <property type="entry name" value="RbsD_FucU"/>
</dbReference>
<evidence type="ECO:0000256" key="3">
    <source>
        <dbReference type="ARBA" id="ARBA00036324"/>
    </source>
</evidence>
<dbReference type="PATRIC" id="fig|1158607.3.peg.1507"/>
<dbReference type="PANTHER" id="PTHR31690">
    <property type="entry name" value="FUCOSE MUTAROTASE"/>
    <property type="match status" value="1"/>
</dbReference>
<dbReference type="Gene3D" id="3.40.1650.10">
    <property type="entry name" value="RbsD-like domain"/>
    <property type="match status" value="1"/>
</dbReference>
<comment type="catalytic activity">
    <reaction evidence="1">
        <text>beta-D-ribopyranose = beta-D-ribofuranose</text>
        <dbReference type="Rhea" id="RHEA:25432"/>
        <dbReference type="ChEBI" id="CHEBI:27476"/>
        <dbReference type="ChEBI" id="CHEBI:47002"/>
        <dbReference type="EC" id="5.4.99.62"/>
    </reaction>
</comment>
<dbReference type="PANTHER" id="PTHR31690:SF4">
    <property type="entry name" value="FUCOSE MUTAROTASE"/>
    <property type="match status" value="1"/>
</dbReference>
<dbReference type="SUPFAM" id="SSF102546">
    <property type="entry name" value="RbsD-like"/>
    <property type="match status" value="1"/>
</dbReference>
<dbReference type="HOGENOM" id="CLU_120075_0_0_9"/>
<dbReference type="InterPro" id="IPR050443">
    <property type="entry name" value="RbsD/FucU_mutarotase"/>
</dbReference>
<sequence>MLKGSLIHPEILFEVAKCGHGDKILITDGNYPKYEKKHEAARLIDLALSENIPSVIEVLKALTSVVNVEKYELMDPGDHEELPALFTEFSEILIDIENEKLGRFEFYQKAVEKEVRLVIGSAETRVFGNILLTVGVR</sequence>
<dbReference type="RefSeq" id="WP_010756545.1">
    <property type="nucleotide sequence ID" value="NZ_ASWD01000002.1"/>
</dbReference>
<dbReference type="GO" id="GO:0062193">
    <property type="term" value="F:D-ribose pyranase activity"/>
    <property type="evidence" value="ECO:0007669"/>
    <property type="project" value="UniProtKB-EC"/>
</dbReference>
<organism evidence="4 5">
    <name type="scientific">Enterococcus pallens ATCC BAA-351</name>
    <dbReference type="NCBI Taxonomy" id="1158607"/>
    <lineage>
        <taxon>Bacteria</taxon>
        <taxon>Bacillati</taxon>
        <taxon>Bacillota</taxon>
        <taxon>Bacilli</taxon>
        <taxon>Lactobacillales</taxon>
        <taxon>Enterococcaceae</taxon>
        <taxon>Enterococcus</taxon>
    </lineage>
</organism>
<evidence type="ECO:0000313" key="5">
    <source>
        <dbReference type="Proteomes" id="UP000013782"/>
    </source>
</evidence>
<dbReference type="AlphaFoldDB" id="R2QK47"/>
<name>R2QK47_9ENTE</name>
<dbReference type="GO" id="GO:0036373">
    <property type="term" value="F:L-fucose mutarotase activity"/>
    <property type="evidence" value="ECO:0007669"/>
    <property type="project" value="UniProtKB-EC"/>
</dbReference>
<accession>R2QK47</accession>
<dbReference type="InterPro" id="IPR023750">
    <property type="entry name" value="RbsD-like_sf"/>
</dbReference>
<dbReference type="OrthoDB" id="9805009at2"/>
<comment type="catalytic activity">
    <reaction evidence="3">
        <text>alpha-L-fucose = beta-L-fucose</text>
        <dbReference type="Rhea" id="RHEA:25580"/>
        <dbReference type="ChEBI" id="CHEBI:42548"/>
        <dbReference type="ChEBI" id="CHEBI:42589"/>
        <dbReference type="EC" id="5.1.3.29"/>
    </reaction>
</comment>
<dbReference type="GO" id="GO:0006004">
    <property type="term" value="P:fucose metabolic process"/>
    <property type="evidence" value="ECO:0007669"/>
    <property type="project" value="TreeGrafter"/>
</dbReference>
<keyword evidence="5" id="KW-1185">Reference proteome</keyword>
<evidence type="ECO:0000256" key="2">
    <source>
        <dbReference type="ARBA" id="ARBA00023235"/>
    </source>
</evidence>
<comment type="caution">
    <text evidence="4">The sequence shown here is derived from an EMBL/GenBank/DDBJ whole genome shotgun (WGS) entry which is preliminary data.</text>
</comment>
<dbReference type="eggNOG" id="COG1869">
    <property type="taxonomic scope" value="Bacteria"/>
</dbReference>
<dbReference type="STRING" id="160454.RV10_GL001292"/>
<evidence type="ECO:0000256" key="1">
    <source>
        <dbReference type="ARBA" id="ARBA00000223"/>
    </source>
</evidence>
<dbReference type="GO" id="GO:0042806">
    <property type="term" value="F:fucose binding"/>
    <property type="evidence" value="ECO:0007669"/>
    <property type="project" value="TreeGrafter"/>
</dbReference>